<evidence type="ECO:0000313" key="2">
    <source>
        <dbReference type="Proteomes" id="UP000198876"/>
    </source>
</evidence>
<accession>A0A1I2VIG8</accession>
<dbReference type="RefSeq" id="WP_092893571.1">
    <property type="nucleotide sequence ID" value="NZ_FOOQ01000005.1"/>
</dbReference>
<evidence type="ECO:0000313" key="1">
    <source>
        <dbReference type="EMBL" id="SFG88209.1"/>
    </source>
</evidence>
<dbReference type="SUPFAM" id="SSF46785">
    <property type="entry name" value="Winged helix' DNA-binding domain"/>
    <property type="match status" value="1"/>
</dbReference>
<reference evidence="2" key="1">
    <citation type="submission" date="2016-10" db="EMBL/GenBank/DDBJ databases">
        <authorList>
            <person name="Varghese N."/>
            <person name="Submissions S."/>
        </authorList>
    </citation>
    <scope>NUCLEOTIDE SEQUENCE [LARGE SCALE GENOMIC DNA]</scope>
    <source>
        <strain evidence="2">CGMCC 1.7739</strain>
    </source>
</reference>
<dbReference type="Pfam" id="PF12840">
    <property type="entry name" value="HTH_20"/>
    <property type="match status" value="1"/>
</dbReference>
<dbReference type="InterPro" id="IPR036388">
    <property type="entry name" value="WH-like_DNA-bd_sf"/>
</dbReference>
<dbReference type="CDD" id="cd00090">
    <property type="entry name" value="HTH_ARSR"/>
    <property type="match status" value="1"/>
</dbReference>
<dbReference type="InterPro" id="IPR036390">
    <property type="entry name" value="WH_DNA-bd_sf"/>
</dbReference>
<gene>
    <name evidence="1" type="ORF">SAMN04488063_3207</name>
</gene>
<dbReference type="STRING" id="553467.SAMN04488063_3207"/>
<dbReference type="Proteomes" id="UP000198876">
    <property type="component" value="Unassembled WGS sequence"/>
</dbReference>
<dbReference type="OrthoDB" id="10985at2157"/>
<protein>
    <submittedName>
        <fullName evidence="1">Sugar-specific transcriptional regulator TrmB</fullName>
    </submittedName>
</protein>
<dbReference type="Gene3D" id="1.10.10.10">
    <property type="entry name" value="Winged helix-like DNA-binding domain superfamily/Winged helix DNA-binding domain"/>
    <property type="match status" value="1"/>
</dbReference>
<name>A0A1I2VIG8_9EURY</name>
<proteinExistence type="predicted"/>
<dbReference type="AlphaFoldDB" id="A0A1I2VIG8"/>
<dbReference type="InterPro" id="IPR011991">
    <property type="entry name" value="ArsR-like_HTH"/>
</dbReference>
<keyword evidence="2" id="KW-1185">Reference proteome</keyword>
<dbReference type="EMBL" id="FOOQ01000005">
    <property type="protein sequence ID" value="SFG88209.1"/>
    <property type="molecule type" value="Genomic_DNA"/>
</dbReference>
<organism evidence="1 2">
    <name type="scientific">Halopelagius inordinatus</name>
    <dbReference type="NCBI Taxonomy" id="553467"/>
    <lineage>
        <taxon>Archaea</taxon>
        <taxon>Methanobacteriati</taxon>
        <taxon>Methanobacteriota</taxon>
        <taxon>Stenosarchaea group</taxon>
        <taxon>Halobacteria</taxon>
        <taxon>Halobacteriales</taxon>
        <taxon>Haloferacaceae</taxon>
    </lineage>
</organism>
<sequence length="127" mass="14063">MSSNPLADAFSPNPGSVFGVLNDDDCQRMVERMDRPMTADEIGDACGLPRSTVYRKLERLVEANLAEKQLRPGDAATYRLTFDRVVLSVDDGTDERELSVEVEQGAETAADQLADLWSEVRAERDGR</sequence>